<reference evidence="2" key="2">
    <citation type="submission" date="2018-02" db="UniProtKB">
        <authorList>
            <consortium name="EnsemblPlants"/>
        </authorList>
    </citation>
    <scope>IDENTIFICATION</scope>
    <source>
        <strain evidence="2">Williams 82</strain>
    </source>
</reference>
<accession>A0A0R0K8B4</accession>
<proteinExistence type="predicted"/>
<reference evidence="1" key="3">
    <citation type="submission" date="2018-07" db="EMBL/GenBank/DDBJ databases">
        <title>WGS assembly of Glycine max.</title>
        <authorList>
            <person name="Schmutz J."/>
            <person name="Cannon S."/>
            <person name="Schlueter J."/>
            <person name="Ma J."/>
            <person name="Mitros T."/>
            <person name="Nelson W."/>
            <person name="Hyten D."/>
            <person name="Song Q."/>
            <person name="Thelen J."/>
            <person name="Cheng J."/>
            <person name="Xu D."/>
            <person name="Hellsten U."/>
            <person name="May G."/>
            <person name="Yu Y."/>
            <person name="Sakurai T."/>
            <person name="Umezawa T."/>
            <person name="Bhattacharyya M."/>
            <person name="Sandhu D."/>
            <person name="Valliyodan B."/>
            <person name="Lindquist E."/>
            <person name="Peto M."/>
            <person name="Grant D."/>
            <person name="Shu S."/>
            <person name="Goodstein D."/>
            <person name="Barry K."/>
            <person name="Futrell-Griggs M."/>
            <person name="Abernathy B."/>
            <person name="Du J."/>
            <person name="Tian Z."/>
            <person name="Zhu L."/>
            <person name="Gill N."/>
            <person name="Joshi T."/>
            <person name="Libault M."/>
            <person name="Sethuraman A."/>
            <person name="Zhang X."/>
            <person name="Shinozaki K."/>
            <person name="Nguyen H."/>
            <person name="Wing R."/>
            <person name="Cregan P."/>
            <person name="Specht J."/>
            <person name="Grimwood J."/>
            <person name="Rokhsar D."/>
            <person name="Stacey G."/>
            <person name="Shoemaker R."/>
            <person name="Jackson S."/>
        </authorList>
    </citation>
    <scope>NUCLEOTIDE SEQUENCE</scope>
    <source>
        <tissue evidence="1">Callus</tissue>
    </source>
</reference>
<evidence type="ECO:0000313" key="2">
    <source>
        <dbReference type="EnsemblPlants" id="KRH61538"/>
    </source>
</evidence>
<dbReference type="Proteomes" id="UP000008827">
    <property type="component" value="Chromosome 4"/>
</dbReference>
<dbReference type="EnsemblPlants" id="KRH61538">
    <property type="protein sequence ID" value="KRH61538"/>
    <property type="gene ID" value="GLYMA_04G053200"/>
</dbReference>
<gene>
    <name evidence="1" type="ORF">GLYMA_04G053200</name>
</gene>
<dbReference type="InParanoid" id="A0A0R0K8B4"/>
<dbReference type="AlphaFoldDB" id="A0A0R0K8B4"/>
<dbReference type="EMBL" id="CM000837">
    <property type="protein sequence ID" value="KRH61538.1"/>
    <property type="molecule type" value="Genomic_DNA"/>
</dbReference>
<evidence type="ECO:0000313" key="1">
    <source>
        <dbReference type="EMBL" id="KRH61538.1"/>
    </source>
</evidence>
<evidence type="ECO:0000313" key="3">
    <source>
        <dbReference type="Proteomes" id="UP000008827"/>
    </source>
</evidence>
<protein>
    <submittedName>
        <fullName evidence="1 2">Uncharacterized protein</fullName>
    </submittedName>
</protein>
<sequence>MNLLLALPSLTHCELQLYPSMNKPTTTISLAPSLNEPITYYSFLRQTQ</sequence>
<dbReference type="Gramene" id="KRH61538">
    <property type="protein sequence ID" value="KRH61538"/>
    <property type="gene ID" value="GLYMA_04G053200"/>
</dbReference>
<reference evidence="1 2" key="1">
    <citation type="journal article" date="2010" name="Nature">
        <title>Genome sequence of the palaeopolyploid soybean.</title>
        <authorList>
            <person name="Schmutz J."/>
            <person name="Cannon S.B."/>
            <person name="Schlueter J."/>
            <person name="Ma J."/>
            <person name="Mitros T."/>
            <person name="Nelson W."/>
            <person name="Hyten D.L."/>
            <person name="Song Q."/>
            <person name="Thelen J.J."/>
            <person name="Cheng J."/>
            <person name="Xu D."/>
            <person name="Hellsten U."/>
            <person name="May G.D."/>
            <person name="Yu Y."/>
            <person name="Sakurai T."/>
            <person name="Umezawa T."/>
            <person name="Bhattacharyya M.K."/>
            <person name="Sandhu D."/>
            <person name="Valliyodan B."/>
            <person name="Lindquist E."/>
            <person name="Peto M."/>
            <person name="Grant D."/>
            <person name="Shu S."/>
            <person name="Goodstein D."/>
            <person name="Barry K."/>
            <person name="Futrell-Griggs M."/>
            <person name="Abernathy B."/>
            <person name="Du J."/>
            <person name="Tian Z."/>
            <person name="Zhu L."/>
            <person name="Gill N."/>
            <person name="Joshi T."/>
            <person name="Libault M."/>
            <person name="Sethuraman A."/>
            <person name="Zhang X.-C."/>
            <person name="Shinozaki K."/>
            <person name="Nguyen H.T."/>
            <person name="Wing R.A."/>
            <person name="Cregan P."/>
            <person name="Specht J."/>
            <person name="Grimwood J."/>
            <person name="Rokhsar D."/>
            <person name="Stacey G."/>
            <person name="Shoemaker R.C."/>
            <person name="Jackson S.A."/>
        </authorList>
    </citation>
    <scope>NUCLEOTIDE SEQUENCE</scope>
    <source>
        <strain evidence="2">cv. Williams 82</strain>
        <tissue evidence="1">Callus</tissue>
    </source>
</reference>
<organism evidence="1">
    <name type="scientific">Glycine max</name>
    <name type="common">Soybean</name>
    <name type="synonym">Glycine hispida</name>
    <dbReference type="NCBI Taxonomy" id="3847"/>
    <lineage>
        <taxon>Eukaryota</taxon>
        <taxon>Viridiplantae</taxon>
        <taxon>Streptophyta</taxon>
        <taxon>Embryophyta</taxon>
        <taxon>Tracheophyta</taxon>
        <taxon>Spermatophyta</taxon>
        <taxon>Magnoliopsida</taxon>
        <taxon>eudicotyledons</taxon>
        <taxon>Gunneridae</taxon>
        <taxon>Pentapetalae</taxon>
        <taxon>rosids</taxon>
        <taxon>fabids</taxon>
        <taxon>Fabales</taxon>
        <taxon>Fabaceae</taxon>
        <taxon>Papilionoideae</taxon>
        <taxon>50 kb inversion clade</taxon>
        <taxon>NPAAA clade</taxon>
        <taxon>indigoferoid/millettioid clade</taxon>
        <taxon>Phaseoleae</taxon>
        <taxon>Glycine</taxon>
        <taxon>Glycine subgen. Soja</taxon>
    </lineage>
</organism>
<keyword evidence="3" id="KW-1185">Reference proteome</keyword>
<name>A0A0R0K8B4_SOYBN</name>